<evidence type="ECO:0008006" key="3">
    <source>
        <dbReference type="Google" id="ProtNLM"/>
    </source>
</evidence>
<comment type="caution">
    <text evidence="1">The sequence shown here is derived from an EMBL/GenBank/DDBJ whole genome shotgun (WGS) entry which is preliminary data.</text>
</comment>
<dbReference type="InterPro" id="IPR027417">
    <property type="entry name" value="P-loop_NTPase"/>
</dbReference>
<dbReference type="EMBL" id="CAJOAZ010023170">
    <property type="protein sequence ID" value="CAF4373040.1"/>
    <property type="molecule type" value="Genomic_DNA"/>
</dbReference>
<sequence length="173" mass="19382">PFLDTMFIQKSCYALVEVPKYKGNIKLTTSSPQIIPINVVEKTFEVNVQSLLSLSTTSSTNSNKKRGISSSSKITVTRKALPFVPAFSMTTHKAQGQTLPKVVVDLRLPPGREEIASRYVPLGRVKSRKDIAILRDFSFSALQVKPSKAQRTELDRLDNLNSINIQNYQAWKK</sequence>
<organism evidence="1 2">
    <name type="scientific">Adineta steineri</name>
    <dbReference type="NCBI Taxonomy" id="433720"/>
    <lineage>
        <taxon>Eukaryota</taxon>
        <taxon>Metazoa</taxon>
        <taxon>Spiralia</taxon>
        <taxon>Gnathifera</taxon>
        <taxon>Rotifera</taxon>
        <taxon>Eurotatoria</taxon>
        <taxon>Bdelloidea</taxon>
        <taxon>Adinetida</taxon>
        <taxon>Adinetidae</taxon>
        <taxon>Adineta</taxon>
    </lineage>
</organism>
<gene>
    <name evidence="1" type="ORF">OXD698_LOCUS49948</name>
</gene>
<dbReference type="Proteomes" id="UP000663844">
    <property type="component" value="Unassembled WGS sequence"/>
</dbReference>
<accession>A0A820MIL5</accession>
<proteinExistence type="predicted"/>
<feature type="non-terminal residue" evidence="1">
    <location>
        <position position="1"/>
    </location>
</feature>
<dbReference type="SUPFAM" id="SSF52540">
    <property type="entry name" value="P-loop containing nucleoside triphosphate hydrolases"/>
    <property type="match status" value="1"/>
</dbReference>
<name>A0A820MIL5_9BILA</name>
<protein>
    <recommendedName>
        <fullName evidence="3">ATP-dependent DNA helicase</fullName>
    </recommendedName>
</protein>
<evidence type="ECO:0000313" key="2">
    <source>
        <dbReference type="Proteomes" id="UP000663844"/>
    </source>
</evidence>
<reference evidence="1" key="1">
    <citation type="submission" date="2021-02" db="EMBL/GenBank/DDBJ databases">
        <authorList>
            <person name="Nowell W R."/>
        </authorList>
    </citation>
    <scope>NUCLEOTIDE SEQUENCE</scope>
</reference>
<evidence type="ECO:0000313" key="1">
    <source>
        <dbReference type="EMBL" id="CAF4373040.1"/>
    </source>
</evidence>
<dbReference type="AlphaFoldDB" id="A0A820MIL5"/>